<keyword evidence="7 10" id="KW-0675">Receptor</keyword>
<keyword evidence="2" id="KW-1003">Cell membrane</keyword>
<evidence type="ECO:0000313" key="14">
    <source>
        <dbReference type="EMBL" id="CAH3106733.1"/>
    </source>
</evidence>
<evidence type="ECO:0000256" key="7">
    <source>
        <dbReference type="ARBA" id="ARBA00023170"/>
    </source>
</evidence>
<dbReference type="GO" id="GO:0005886">
    <property type="term" value="C:plasma membrane"/>
    <property type="evidence" value="ECO:0007669"/>
    <property type="project" value="UniProtKB-SubCell"/>
</dbReference>
<feature type="transmembrane region" description="Helical" evidence="12">
    <location>
        <begin position="28"/>
        <end position="53"/>
    </location>
</feature>
<feature type="transmembrane region" description="Helical" evidence="12">
    <location>
        <begin position="60"/>
        <end position="81"/>
    </location>
</feature>
<keyword evidence="4 12" id="KW-1133">Transmembrane helix</keyword>
<evidence type="ECO:0000256" key="6">
    <source>
        <dbReference type="ARBA" id="ARBA00023136"/>
    </source>
</evidence>
<evidence type="ECO:0000256" key="5">
    <source>
        <dbReference type="ARBA" id="ARBA00023040"/>
    </source>
</evidence>
<dbReference type="PRINTS" id="PR00237">
    <property type="entry name" value="GPCRRHODOPSN"/>
</dbReference>
<evidence type="ECO:0000256" key="3">
    <source>
        <dbReference type="ARBA" id="ARBA00022692"/>
    </source>
</evidence>
<dbReference type="EMBL" id="CALNXJ010000010">
    <property type="protein sequence ID" value="CAH3106733.1"/>
    <property type="molecule type" value="Genomic_DNA"/>
</dbReference>
<gene>
    <name evidence="14" type="ORF">PMEA_00001670</name>
</gene>
<comment type="subcellular location">
    <subcellularLocation>
        <location evidence="1">Cell membrane</location>
        <topology evidence="1">Multi-pass membrane protein</topology>
    </subcellularLocation>
</comment>
<keyword evidence="15" id="KW-1185">Reference proteome</keyword>
<organism evidence="14 15">
    <name type="scientific">Pocillopora meandrina</name>
    <dbReference type="NCBI Taxonomy" id="46732"/>
    <lineage>
        <taxon>Eukaryota</taxon>
        <taxon>Metazoa</taxon>
        <taxon>Cnidaria</taxon>
        <taxon>Anthozoa</taxon>
        <taxon>Hexacorallia</taxon>
        <taxon>Scleractinia</taxon>
        <taxon>Astrocoeniina</taxon>
        <taxon>Pocilloporidae</taxon>
        <taxon>Pocillopora</taxon>
    </lineage>
</organism>
<accession>A0AAU9W9K3</accession>
<evidence type="ECO:0000256" key="4">
    <source>
        <dbReference type="ARBA" id="ARBA00022989"/>
    </source>
</evidence>
<evidence type="ECO:0000256" key="9">
    <source>
        <dbReference type="ARBA" id="ARBA00023224"/>
    </source>
</evidence>
<dbReference type="SUPFAM" id="SSF81321">
    <property type="entry name" value="Family A G protein-coupled receptor-like"/>
    <property type="match status" value="1"/>
</dbReference>
<name>A0AAU9W9K3_9CNID</name>
<feature type="transmembrane region" description="Helical" evidence="12">
    <location>
        <begin position="115"/>
        <end position="132"/>
    </location>
</feature>
<feature type="non-terminal residue" evidence="14">
    <location>
        <position position="346"/>
    </location>
</feature>
<comment type="similarity">
    <text evidence="10">Belongs to the G-protein coupled receptor 1 family.</text>
</comment>
<evidence type="ECO:0000256" key="11">
    <source>
        <dbReference type="SAM" id="MobiDB-lite"/>
    </source>
</evidence>
<feature type="region of interest" description="Disordered" evidence="11">
    <location>
        <begin position="324"/>
        <end position="346"/>
    </location>
</feature>
<keyword evidence="9 10" id="KW-0807">Transducer</keyword>
<proteinExistence type="inferred from homology"/>
<keyword evidence="6 12" id="KW-0472">Membrane</keyword>
<evidence type="ECO:0000256" key="2">
    <source>
        <dbReference type="ARBA" id="ARBA00022475"/>
    </source>
</evidence>
<dbReference type="PROSITE" id="PS00237">
    <property type="entry name" value="G_PROTEIN_RECEP_F1_1"/>
    <property type="match status" value="1"/>
</dbReference>
<feature type="domain" description="G-protein coupled receptors family 1 profile" evidence="13">
    <location>
        <begin position="43"/>
        <end position="299"/>
    </location>
</feature>
<dbReference type="GO" id="GO:0004930">
    <property type="term" value="F:G protein-coupled receptor activity"/>
    <property type="evidence" value="ECO:0007669"/>
    <property type="project" value="UniProtKB-KW"/>
</dbReference>
<sequence length="346" mass="39600">MSSEGENVSSIRVLPNTEYYCNEALDEAFLIVYIVLGLAIFAGNTFCCIVFLANPKLRGCYMNIFLVSLGLADILGSILVIPGHCAFCTNCSRNFSLKQIVDEETCRFFDAVKDFVWLTSVLSLLGITYDRYLAVIQPLRYQCKMTPRKVSAVLGITWLLPIPFSFIKPIINDAGVDFLKKGSRSESIFDFLVVLTLVILPMTIIFIVNFMVTNAIKNQLRKVHFERQESRGDQKPKDNRRKTISCLIVVVVFLICWFPRCLLNFMFLFKILQEKGLRLLEKISLVFIFLQSSANPFLYSFYRSDFRRGAKTLMRQVIPLGSKSSEHIDQPRKRFNTQESRVGPDL</sequence>
<feature type="transmembrane region" description="Helical" evidence="12">
    <location>
        <begin position="191"/>
        <end position="212"/>
    </location>
</feature>
<reference evidence="14 15" key="1">
    <citation type="submission" date="2022-05" db="EMBL/GenBank/DDBJ databases">
        <authorList>
            <consortium name="Genoscope - CEA"/>
            <person name="William W."/>
        </authorList>
    </citation>
    <scope>NUCLEOTIDE SEQUENCE [LARGE SCALE GENOMIC DNA]</scope>
</reference>
<dbReference type="InterPro" id="IPR017452">
    <property type="entry name" value="GPCR_Rhodpsn_7TM"/>
</dbReference>
<dbReference type="Gene3D" id="1.20.1070.10">
    <property type="entry name" value="Rhodopsin 7-helix transmembrane proteins"/>
    <property type="match status" value="1"/>
</dbReference>
<comment type="caution">
    <text evidence="14">The sequence shown here is derived from an EMBL/GenBank/DDBJ whole genome shotgun (WGS) entry which is preliminary data.</text>
</comment>
<dbReference type="AlphaFoldDB" id="A0AAU9W9K3"/>
<evidence type="ECO:0000256" key="12">
    <source>
        <dbReference type="SAM" id="Phobius"/>
    </source>
</evidence>
<dbReference type="CDD" id="cd00637">
    <property type="entry name" value="7tm_classA_rhodopsin-like"/>
    <property type="match status" value="1"/>
</dbReference>
<dbReference type="InterPro" id="IPR000276">
    <property type="entry name" value="GPCR_Rhodpsn"/>
</dbReference>
<evidence type="ECO:0000313" key="15">
    <source>
        <dbReference type="Proteomes" id="UP001159428"/>
    </source>
</evidence>
<evidence type="ECO:0000256" key="1">
    <source>
        <dbReference type="ARBA" id="ARBA00004651"/>
    </source>
</evidence>
<keyword evidence="5 10" id="KW-0297">G-protein coupled receptor</keyword>
<feature type="transmembrane region" description="Helical" evidence="12">
    <location>
        <begin position="244"/>
        <end position="271"/>
    </location>
</feature>
<keyword evidence="8" id="KW-0325">Glycoprotein</keyword>
<feature type="transmembrane region" description="Helical" evidence="12">
    <location>
        <begin position="152"/>
        <end position="171"/>
    </location>
</feature>
<dbReference type="PANTHER" id="PTHR24246">
    <property type="entry name" value="OLFACTORY RECEPTOR AND ADENOSINE RECEPTOR"/>
    <property type="match status" value="1"/>
</dbReference>
<dbReference type="Proteomes" id="UP001159428">
    <property type="component" value="Unassembled WGS sequence"/>
</dbReference>
<dbReference type="PANTHER" id="PTHR24246:SF27">
    <property type="entry name" value="ADENOSINE RECEPTOR, ISOFORM A"/>
    <property type="match status" value="1"/>
</dbReference>
<dbReference type="PROSITE" id="PS50262">
    <property type="entry name" value="G_PROTEIN_RECEP_F1_2"/>
    <property type="match status" value="1"/>
</dbReference>
<protein>
    <recommendedName>
        <fullName evidence="13">G-protein coupled receptors family 1 profile domain-containing protein</fullName>
    </recommendedName>
</protein>
<dbReference type="Pfam" id="PF00001">
    <property type="entry name" value="7tm_1"/>
    <property type="match status" value="1"/>
</dbReference>
<evidence type="ECO:0000259" key="13">
    <source>
        <dbReference type="PROSITE" id="PS50262"/>
    </source>
</evidence>
<evidence type="ECO:0000256" key="8">
    <source>
        <dbReference type="ARBA" id="ARBA00023180"/>
    </source>
</evidence>
<feature type="transmembrane region" description="Helical" evidence="12">
    <location>
        <begin position="283"/>
        <end position="302"/>
    </location>
</feature>
<evidence type="ECO:0000256" key="10">
    <source>
        <dbReference type="RuleBase" id="RU000688"/>
    </source>
</evidence>
<keyword evidence="3 10" id="KW-0812">Transmembrane</keyword>